<dbReference type="GO" id="GO:0016791">
    <property type="term" value="F:phosphatase activity"/>
    <property type="evidence" value="ECO:0007669"/>
    <property type="project" value="TreeGrafter"/>
</dbReference>
<keyword evidence="1" id="KW-0378">Hydrolase</keyword>
<dbReference type="SUPFAM" id="SSF56784">
    <property type="entry name" value="HAD-like"/>
    <property type="match status" value="1"/>
</dbReference>
<dbReference type="Pfam" id="PF08282">
    <property type="entry name" value="Hydrolase_3"/>
    <property type="match status" value="1"/>
</dbReference>
<proteinExistence type="predicted"/>
<dbReference type="KEGG" id="sins:PW252_09215"/>
<dbReference type="PROSITE" id="PS01228">
    <property type="entry name" value="COF_1"/>
    <property type="match status" value="1"/>
</dbReference>
<dbReference type="EMBL" id="CP118735">
    <property type="protein sequence ID" value="WNY50738.1"/>
    <property type="molecule type" value="Genomic_DNA"/>
</dbReference>
<dbReference type="InterPro" id="IPR006379">
    <property type="entry name" value="HAD-SF_hydro_IIB"/>
</dbReference>
<dbReference type="GO" id="GO:0005829">
    <property type="term" value="C:cytosol"/>
    <property type="evidence" value="ECO:0007669"/>
    <property type="project" value="TreeGrafter"/>
</dbReference>
<sequence>MKKKIISIDLDGTLLNQDSQLSDYTVSTIKKVKEAGHTVLIATGRPYRMAEQFYNQLELDTPMINFNGSLIHLPGKKWAWEKNILIDKKYLLDFLKEEERFEADFIAGEYKNKFFITQKHLDKIDPSLMGVEQITPDTLIKPELITSDPHSILMQTRATDKYQLAKEMKAYFNDELEINTWGGPLNILETCAKGVNKATALSYVLNLFQASPSDLVAFGDEHNDVEMLELAGISYAMKNCSDTLRPHADRLTEFTNVEDGVAKELEKLFL</sequence>
<reference evidence="1" key="1">
    <citation type="submission" date="2023-02" db="EMBL/GenBank/DDBJ databases">
        <title>Streptococcus sp. Genome Sequencing and Assembly.</title>
        <authorList>
            <person name="Shore S.M."/>
            <person name="Nicholson T.L."/>
        </authorList>
    </citation>
    <scope>NUCLEOTIDE SEQUENCE</scope>
    <source>
        <strain evidence="1">29887</strain>
    </source>
</reference>
<dbReference type="InterPro" id="IPR000150">
    <property type="entry name" value="Cof"/>
</dbReference>
<dbReference type="CDD" id="cd07516">
    <property type="entry name" value="HAD_Pase"/>
    <property type="match status" value="1"/>
</dbReference>
<dbReference type="SFLD" id="SFLDS00003">
    <property type="entry name" value="Haloacid_Dehalogenase"/>
    <property type="match status" value="1"/>
</dbReference>
<dbReference type="SFLD" id="SFLDG01140">
    <property type="entry name" value="C2.B:_Phosphomannomutase_and_P"/>
    <property type="match status" value="1"/>
</dbReference>
<gene>
    <name evidence="1" type="ORF">PW252_09215</name>
</gene>
<dbReference type="AlphaFoldDB" id="A0AA96VMI3"/>
<dbReference type="Gene3D" id="3.30.1240.10">
    <property type="match status" value="1"/>
</dbReference>
<dbReference type="PANTHER" id="PTHR10000">
    <property type="entry name" value="PHOSPHOSERINE PHOSPHATASE"/>
    <property type="match status" value="1"/>
</dbReference>
<dbReference type="InterPro" id="IPR036412">
    <property type="entry name" value="HAD-like_sf"/>
</dbReference>
<dbReference type="NCBIfam" id="TIGR00099">
    <property type="entry name" value="Cof-subfamily"/>
    <property type="match status" value="1"/>
</dbReference>
<evidence type="ECO:0000313" key="1">
    <source>
        <dbReference type="EMBL" id="WNY50738.1"/>
    </source>
</evidence>
<protein>
    <submittedName>
        <fullName evidence="1">Cof-type HAD-IIB family hydrolase</fullName>
    </submittedName>
</protein>
<dbReference type="Gene3D" id="3.40.50.1000">
    <property type="entry name" value="HAD superfamily/HAD-like"/>
    <property type="match status" value="1"/>
</dbReference>
<dbReference type="GO" id="GO:0000287">
    <property type="term" value="F:magnesium ion binding"/>
    <property type="evidence" value="ECO:0007669"/>
    <property type="project" value="TreeGrafter"/>
</dbReference>
<organism evidence="1">
    <name type="scientific">Streptococcus iners</name>
    <dbReference type="NCBI Taxonomy" id="3028084"/>
    <lineage>
        <taxon>Bacteria</taxon>
        <taxon>Bacillati</taxon>
        <taxon>Bacillota</taxon>
        <taxon>Bacilli</taxon>
        <taxon>Lactobacillales</taxon>
        <taxon>Streptococcaceae</taxon>
        <taxon>Streptococcus</taxon>
    </lineage>
</organism>
<accession>A0AA96VMI3</accession>
<dbReference type="RefSeq" id="WP_105118595.1">
    <property type="nucleotide sequence ID" value="NZ_CP118735.1"/>
</dbReference>
<dbReference type="InterPro" id="IPR023214">
    <property type="entry name" value="HAD_sf"/>
</dbReference>
<name>A0AA96VMI3_9STRE</name>
<dbReference type="NCBIfam" id="TIGR01484">
    <property type="entry name" value="HAD-SF-IIB"/>
    <property type="match status" value="1"/>
</dbReference>
<dbReference type="PANTHER" id="PTHR10000:SF23">
    <property type="entry name" value="5-AMINO-6-(5-PHOSPHO-D-RIBITYLAMINO)URACIL PHOSPHATASE YITU"/>
    <property type="match status" value="1"/>
</dbReference>